<protein>
    <submittedName>
        <fullName evidence="1">Uncharacterized protein</fullName>
    </submittedName>
</protein>
<proteinExistence type="predicted"/>
<dbReference type="RefSeq" id="WP_214787063.1">
    <property type="nucleotide sequence ID" value="NZ_JANIEL010000051.1"/>
</dbReference>
<sequence length="161" mass="18761">MDRKMKRVILNLHANGHSASDIAKKIDADNRKERKDYILTTMTIEDVLREMGAADPTRRIPQKPMVQSDMPKRFINIEESKRQRQKHSIRTHNPTETQREFHQIACGFAKNGQKLLKSRNRHELERIIVEHLERGFEQIGNISSDFDYGGDIFIAIVRKGI</sequence>
<organism evidence="1 2">
    <name type="scientific">Exiguobacterium aestuarii</name>
    <dbReference type="NCBI Taxonomy" id="273527"/>
    <lineage>
        <taxon>Bacteria</taxon>
        <taxon>Bacillati</taxon>
        <taxon>Bacillota</taxon>
        <taxon>Bacilli</taxon>
        <taxon>Bacillales</taxon>
        <taxon>Bacillales Family XII. Incertae Sedis</taxon>
        <taxon>Exiguobacterium</taxon>
    </lineage>
</organism>
<evidence type="ECO:0000313" key="1">
    <source>
        <dbReference type="EMBL" id="MFC7389241.1"/>
    </source>
</evidence>
<name>A0ABW2PLN1_9BACL</name>
<dbReference type="Proteomes" id="UP001596439">
    <property type="component" value="Unassembled WGS sequence"/>
</dbReference>
<comment type="caution">
    <text evidence="1">The sequence shown here is derived from an EMBL/GenBank/DDBJ whole genome shotgun (WGS) entry which is preliminary data.</text>
</comment>
<reference evidence="2" key="1">
    <citation type="journal article" date="2019" name="Int. J. Syst. Evol. Microbiol.">
        <title>The Global Catalogue of Microorganisms (GCM) 10K type strain sequencing project: providing services to taxonomists for standard genome sequencing and annotation.</title>
        <authorList>
            <consortium name="The Broad Institute Genomics Platform"/>
            <consortium name="The Broad Institute Genome Sequencing Center for Infectious Disease"/>
            <person name="Wu L."/>
            <person name="Ma J."/>
        </authorList>
    </citation>
    <scope>NUCLEOTIDE SEQUENCE [LARGE SCALE GENOMIC DNA]</scope>
    <source>
        <strain evidence="2">CCUG 55590</strain>
    </source>
</reference>
<evidence type="ECO:0000313" key="2">
    <source>
        <dbReference type="Proteomes" id="UP001596439"/>
    </source>
</evidence>
<accession>A0ABW2PLN1</accession>
<gene>
    <name evidence="1" type="ORF">ACFQO8_03730</name>
</gene>
<dbReference type="EMBL" id="JBHTCE010000001">
    <property type="protein sequence ID" value="MFC7389241.1"/>
    <property type="molecule type" value="Genomic_DNA"/>
</dbReference>
<keyword evidence="2" id="KW-1185">Reference proteome</keyword>